<dbReference type="STRING" id="1686310.BBC0244_015730"/>
<dbReference type="Gene3D" id="3.40.190.10">
    <property type="entry name" value="Periplasmic binding protein-like II"/>
    <property type="match status" value="1"/>
</dbReference>
<keyword evidence="4 5" id="KW-0732">Signal</keyword>
<dbReference type="CDD" id="cd08492">
    <property type="entry name" value="PBP2_NikA_DppA_OppA_like_15"/>
    <property type="match status" value="1"/>
</dbReference>
<feature type="chain" id="PRO_5010708152" evidence="5">
    <location>
        <begin position="34"/>
        <end position="548"/>
    </location>
</feature>
<evidence type="ECO:0000259" key="6">
    <source>
        <dbReference type="Pfam" id="PF00496"/>
    </source>
</evidence>
<comment type="similarity">
    <text evidence="2">Belongs to the bacterial solute-binding protein 5 family.</text>
</comment>
<keyword evidence="8" id="KW-1185">Reference proteome</keyword>
<dbReference type="InterPro" id="IPR000914">
    <property type="entry name" value="SBP_5_dom"/>
</dbReference>
<evidence type="ECO:0000256" key="5">
    <source>
        <dbReference type="SAM" id="SignalP"/>
    </source>
</evidence>
<dbReference type="GO" id="GO:0043190">
    <property type="term" value="C:ATP-binding cassette (ABC) transporter complex"/>
    <property type="evidence" value="ECO:0007669"/>
    <property type="project" value="InterPro"/>
</dbReference>
<dbReference type="NCBIfam" id="TIGR04028">
    <property type="entry name" value="SBP_KPN_01854"/>
    <property type="match status" value="1"/>
</dbReference>
<dbReference type="GO" id="GO:1904680">
    <property type="term" value="F:peptide transmembrane transporter activity"/>
    <property type="evidence" value="ECO:0007669"/>
    <property type="project" value="TreeGrafter"/>
</dbReference>
<dbReference type="GO" id="GO:0030288">
    <property type="term" value="C:outer membrane-bounded periplasmic space"/>
    <property type="evidence" value="ECO:0007669"/>
    <property type="project" value="UniProtKB-ARBA"/>
</dbReference>
<dbReference type="EMBL" id="CP015625">
    <property type="protein sequence ID" value="AQT47689.1"/>
    <property type="molecule type" value="Genomic_DNA"/>
</dbReference>
<evidence type="ECO:0000256" key="4">
    <source>
        <dbReference type="ARBA" id="ARBA00022729"/>
    </source>
</evidence>
<accession>A0A1U9MIZ8</accession>
<dbReference type="Gene3D" id="3.10.105.10">
    <property type="entry name" value="Dipeptide-binding Protein, Domain 3"/>
    <property type="match status" value="1"/>
</dbReference>
<organism evidence="7 8">
    <name type="scientific">Bartonella choladocola</name>
    <dbReference type="NCBI Taxonomy" id="2750995"/>
    <lineage>
        <taxon>Bacteria</taxon>
        <taxon>Pseudomonadati</taxon>
        <taxon>Pseudomonadota</taxon>
        <taxon>Alphaproteobacteria</taxon>
        <taxon>Hyphomicrobiales</taxon>
        <taxon>Bartonellaceae</taxon>
        <taxon>Bartonella</taxon>
    </lineage>
</organism>
<dbReference type="InterPro" id="IPR030678">
    <property type="entry name" value="Peptide/Ni-bd"/>
</dbReference>
<name>A0A1U9MIZ8_9HYPH</name>
<sequence>MKGGTEMKNLFKKFLIASSVVSVLSVGMSALQAAEPVEGGTLIYLDKQVHTNLYSPLAGTYTNGGILNQITDRLTYQNPQTLEIEPWLAKSWSFNDDKTVYEFKLREGVTFSDGTPLDATIVAKNFDTYGLGNKDLHQPVSEVVNNYDHSEVVDPLTVRFHFKRPSPGFLQATSTINSGIVSPKTLALSFDAMGNATKIIGTGPFYVDSETLGKEIVLKVRKDYNWAPEKSPHQGRAYLDELKYLTVPEDSVRIGALIAGQAQFIRQLQAYDEDRVKKSGNIVYSVGTRGINNSIVFRPDNELVADSKVREALRFATNRPEILKTLYSSNYPLATSIMAHNAFGYSDQSAKLQFDQAKAQALLDEAGFKTGADGIREKNGKKLVLTAYEAIHQPQNKAMLQLVSQQWKRVGVILNVKTFDGTNAVIDNLDPQKTPVMPHMVGRADPDVLKSLFYPKNRDALLQKGGLSDKVVSFVDDKLNKQLEDISAETDPVKRNAELIAATDYILDQAYAIPIFEEPQVYGGSAKVKGIGFESVGRPSFYNSWIEK</sequence>
<evidence type="ECO:0000256" key="3">
    <source>
        <dbReference type="ARBA" id="ARBA00022448"/>
    </source>
</evidence>
<proteinExistence type="inferred from homology"/>
<evidence type="ECO:0000256" key="1">
    <source>
        <dbReference type="ARBA" id="ARBA00004418"/>
    </source>
</evidence>
<gene>
    <name evidence="7" type="ORF">BBC0122_015860</name>
</gene>
<evidence type="ECO:0000313" key="8">
    <source>
        <dbReference type="Proteomes" id="UP000189632"/>
    </source>
</evidence>
<feature type="domain" description="Solute-binding protein family 5" evidence="6">
    <location>
        <begin position="83"/>
        <end position="432"/>
    </location>
</feature>
<dbReference type="InterPro" id="IPR039424">
    <property type="entry name" value="SBP_5"/>
</dbReference>
<dbReference type="SUPFAM" id="SSF53850">
    <property type="entry name" value="Periplasmic binding protein-like II"/>
    <property type="match status" value="1"/>
</dbReference>
<dbReference type="PIRSF" id="PIRSF002741">
    <property type="entry name" value="MppA"/>
    <property type="match status" value="1"/>
</dbReference>
<dbReference type="Pfam" id="PF00496">
    <property type="entry name" value="SBP_bac_5"/>
    <property type="match status" value="1"/>
</dbReference>
<reference evidence="7 8" key="1">
    <citation type="submission" date="2016-11" db="EMBL/GenBank/DDBJ databases">
        <title>Comparative genomics of Bartonella apis.</title>
        <authorList>
            <person name="Engel P."/>
        </authorList>
    </citation>
    <scope>NUCLEOTIDE SEQUENCE [LARGE SCALE GENOMIC DNA]</scope>
    <source>
        <strain evidence="7 8">BBC0122</strain>
    </source>
</reference>
<dbReference type="KEGG" id="bapi:BBC0122_015860"/>
<dbReference type="Proteomes" id="UP000189632">
    <property type="component" value="Chromosome"/>
</dbReference>
<dbReference type="AlphaFoldDB" id="A0A1U9MIZ8"/>
<protein>
    <submittedName>
        <fullName evidence="7">Peptide/nickel transport system substrate-binding protein</fullName>
    </submittedName>
</protein>
<evidence type="ECO:0000313" key="7">
    <source>
        <dbReference type="EMBL" id="AQT47689.1"/>
    </source>
</evidence>
<dbReference type="GO" id="GO:0015833">
    <property type="term" value="P:peptide transport"/>
    <property type="evidence" value="ECO:0007669"/>
    <property type="project" value="TreeGrafter"/>
</dbReference>
<keyword evidence="3" id="KW-0813">Transport</keyword>
<evidence type="ECO:0000256" key="2">
    <source>
        <dbReference type="ARBA" id="ARBA00005695"/>
    </source>
</evidence>
<feature type="signal peptide" evidence="5">
    <location>
        <begin position="1"/>
        <end position="33"/>
    </location>
</feature>
<comment type="subcellular location">
    <subcellularLocation>
        <location evidence="1">Periplasm</location>
    </subcellularLocation>
</comment>
<dbReference type="PANTHER" id="PTHR30290:SF9">
    <property type="entry name" value="OLIGOPEPTIDE-BINDING PROTEIN APPA"/>
    <property type="match status" value="1"/>
</dbReference>
<dbReference type="InterPro" id="IPR023920">
    <property type="entry name" value="ABC_transptr_sub-bd_KPN01854"/>
</dbReference>
<dbReference type="PANTHER" id="PTHR30290">
    <property type="entry name" value="PERIPLASMIC BINDING COMPONENT OF ABC TRANSPORTER"/>
    <property type="match status" value="1"/>
</dbReference>